<dbReference type="GO" id="GO:0003735">
    <property type="term" value="F:structural constituent of ribosome"/>
    <property type="evidence" value="ECO:0007669"/>
    <property type="project" value="InterPro"/>
</dbReference>
<dbReference type="Pfam" id="PF00886">
    <property type="entry name" value="Ribosomal_S16"/>
    <property type="match status" value="1"/>
</dbReference>
<dbReference type="GO" id="GO:0015935">
    <property type="term" value="C:small ribosomal subunit"/>
    <property type="evidence" value="ECO:0007669"/>
    <property type="project" value="TreeGrafter"/>
</dbReference>
<comment type="caution">
    <text evidence="5">The sequence shown here is derived from an EMBL/GenBank/DDBJ whole genome shotgun (WGS) entry which is preliminary data.</text>
</comment>
<keyword evidence="1 3" id="KW-0689">Ribosomal protein</keyword>
<reference evidence="5 6" key="1">
    <citation type="submission" date="2020-10" db="EMBL/GenBank/DDBJ databases">
        <title>Connecting structure to function with the recovery of over 1000 high-quality activated sludge metagenome-assembled genomes encoding full-length rRNA genes using long-read sequencing.</title>
        <authorList>
            <person name="Singleton C.M."/>
            <person name="Petriglieri F."/>
            <person name="Kristensen J.M."/>
            <person name="Kirkegaard R.H."/>
            <person name="Michaelsen T.Y."/>
            <person name="Andersen M.H."/>
            <person name="Karst S.M."/>
            <person name="Dueholm M.S."/>
            <person name="Nielsen P.H."/>
            <person name="Albertsen M."/>
        </authorList>
    </citation>
    <scope>NUCLEOTIDE SEQUENCE [LARGE SCALE GENOMIC DNA]</scope>
    <source>
        <strain evidence="5">Ribe_18-Q3-R11-54_BAT3C.373</strain>
    </source>
</reference>
<accession>A0A9D7SBG9</accession>
<feature type="compositionally biased region" description="Polar residues" evidence="4">
    <location>
        <begin position="150"/>
        <end position="166"/>
    </location>
</feature>
<keyword evidence="2 3" id="KW-0687">Ribonucleoprotein</keyword>
<evidence type="ECO:0000313" key="6">
    <source>
        <dbReference type="Proteomes" id="UP000808349"/>
    </source>
</evidence>
<gene>
    <name evidence="3 5" type="primary">rpsP</name>
    <name evidence="5" type="ORF">IPO85_17795</name>
</gene>
<dbReference type="EMBL" id="JADKFW010000018">
    <property type="protein sequence ID" value="MBK9719328.1"/>
    <property type="molecule type" value="Genomic_DNA"/>
</dbReference>
<evidence type="ECO:0000256" key="4">
    <source>
        <dbReference type="SAM" id="MobiDB-lite"/>
    </source>
</evidence>
<evidence type="ECO:0000256" key="3">
    <source>
        <dbReference type="HAMAP-Rule" id="MF_00385"/>
    </source>
</evidence>
<proteinExistence type="inferred from homology"/>
<dbReference type="PANTHER" id="PTHR12919:SF20">
    <property type="entry name" value="SMALL RIBOSOMAL SUBUNIT PROTEIN BS16M"/>
    <property type="match status" value="1"/>
</dbReference>
<evidence type="ECO:0000256" key="2">
    <source>
        <dbReference type="ARBA" id="ARBA00023274"/>
    </source>
</evidence>
<dbReference type="SUPFAM" id="SSF54565">
    <property type="entry name" value="Ribosomal protein S16"/>
    <property type="match status" value="1"/>
</dbReference>
<dbReference type="GO" id="GO:0006412">
    <property type="term" value="P:translation"/>
    <property type="evidence" value="ECO:0007669"/>
    <property type="project" value="UniProtKB-UniRule"/>
</dbReference>
<sequence>MAVKIRLQRKGRKKAPFYHIVIADSRSPRDGKFIQNIGMYNPISKPAIIELDRDAAFKWLMQGAEPTDTVKAILKYKGVMYRKHLSRGVAKGSFTQEKADEMYLAWVDQKEGKILDKVSARKAELEAINKKLVGTKKEKAAPVVVEEAVSSDTETENVAETPSEDVSSTEETKAEE</sequence>
<evidence type="ECO:0000256" key="1">
    <source>
        <dbReference type="ARBA" id="ARBA00022980"/>
    </source>
</evidence>
<dbReference type="HAMAP" id="MF_00385">
    <property type="entry name" value="Ribosomal_bS16"/>
    <property type="match status" value="1"/>
</dbReference>
<comment type="similarity">
    <text evidence="3">Belongs to the bacterial ribosomal protein bS16 family.</text>
</comment>
<dbReference type="InterPro" id="IPR023803">
    <property type="entry name" value="Ribosomal_bS16_dom_sf"/>
</dbReference>
<protein>
    <recommendedName>
        <fullName evidence="3">Small ribosomal subunit protein bS16</fullName>
    </recommendedName>
</protein>
<dbReference type="Gene3D" id="3.30.1320.10">
    <property type="match status" value="1"/>
</dbReference>
<dbReference type="AlphaFoldDB" id="A0A9D7SBG9"/>
<dbReference type="GO" id="GO:0005737">
    <property type="term" value="C:cytoplasm"/>
    <property type="evidence" value="ECO:0007669"/>
    <property type="project" value="UniProtKB-ARBA"/>
</dbReference>
<dbReference type="Proteomes" id="UP000808349">
    <property type="component" value="Unassembled WGS sequence"/>
</dbReference>
<dbReference type="PANTHER" id="PTHR12919">
    <property type="entry name" value="30S RIBOSOMAL PROTEIN S16"/>
    <property type="match status" value="1"/>
</dbReference>
<organism evidence="5 6">
    <name type="scientific">Candidatus Defluviibacterium haderslevense</name>
    <dbReference type="NCBI Taxonomy" id="2981993"/>
    <lineage>
        <taxon>Bacteria</taxon>
        <taxon>Pseudomonadati</taxon>
        <taxon>Bacteroidota</taxon>
        <taxon>Saprospiria</taxon>
        <taxon>Saprospirales</taxon>
        <taxon>Saprospiraceae</taxon>
        <taxon>Candidatus Defluviibacterium</taxon>
    </lineage>
</organism>
<feature type="region of interest" description="Disordered" evidence="4">
    <location>
        <begin position="146"/>
        <end position="176"/>
    </location>
</feature>
<evidence type="ECO:0000313" key="5">
    <source>
        <dbReference type="EMBL" id="MBK9719328.1"/>
    </source>
</evidence>
<dbReference type="InterPro" id="IPR000307">
    <property type="entry name" value="Ribosomal_bS16"/>
</dbReference>
<name>A0A9D7SBG9_9BACT</name>
<dbReference type="NCBIfam" id="TIGR00002">
    <property type="entry name" value="S16"/>
    <property type="match status" value="1"/>
</dbReference>